<keyword evidence="3" id="KW-0413">Isomerase</keyword>
<dbReference type="Proteomes" id="UP000706926">
    <property type="component" value="Unassembled WGS sequence"/>
</dbReference>
<dbReference type="SUPFAM" id="SSF53254">
    <property type="entry name" value="Phosphoglycerate mutase-like"/>
    <property type="match status" value="1"/>
</dbReference>
<sequence>MGKLRNVLLLIVLSSLVISLAACGSDQAASKDNTVTLYITRHGKTMLNTSDRVQGWADSPLTEPGVTVARQLGKGLKGIPFAAAYSSDSGRAIETANLVLEESGQADVKLTTDKDLREWNFGKYEGDLNANMWNVILQGLGITDMKQLDMKSSMGKVADTIAASDETGQAEDWEAISTRLRTALDEISEKTAENGGGNVLIVSHGLSISALLQTIDPSQVPPAGLENASVTKIIYKDGTYKIESVGDMSYAEKGEKENTK</sequence>
<evidence type="ECO:0000256" key="2">
    <source>
        <dbReference type="SAM" id="SignalP"/>
    </source>
</evidence>
<dbReference type="SMART" id="SM00855">
    <property type="entry name" value="PGAM"/>
    <property type="match status" value="1"/>
</dbReference>
<keyword evidence="2" id="KW-0732">Signal</keyword>
<dbReference type="EC" id="5.4.2.12" evidence="3"/>
<evidence type="ECO:0000313" key="3">
    <source>
        <dbReference type="EMBL" id="MBP1896514.1"/>
    </source>
</evidence>
<dbReference type="Pfam" id="PF00300">
    <property type="entry name" value="His_Phos_1"/>
    <property type="match status" value="2"/>
</dbReference>
<feature type="signal peptide" evidence="2">
    <location>
        <begin position="1"/>
        <end position="28"/>
    </location>
</feature>
<keyword evidence="1" id="KW-0378">Hydrolase</keyword>
<dbReference type="PANTHER" id="PTHR46517:SF1">
    <property type="entry name" value="FRUCTOSE-2,6-BISPHOSPHATASE TIGAR"/>
    <property type="match status" value="1"/>
</dbReference>
<dbReference type="InterPro" id="IPR013078">
    <property type="entry name" value="His_Pase_superF_clade-1"/>
</dbReference>
<dbReference type="Gene3D" id="3.40.50.1240">
    <property type="entry name" value="Phosphoglycerate mutase-like"/>
    <property type="match status" value="1"/>
</dbReference>
<protein>
    <submittedName>
        <fullName evidence="3">Phosphoglycerate mutase</fullName>
        <ecNumber evidence="3">5.4.2.12</ecNumber>
    </submittedName>
</protein>
<organism evidence="3 4">
    <name type="scientific">Paenibacillus lactis</name>
    <dbReference type="NCBI Taxonomy" id="228574"/>
    <lineage>
        <taxon>Bacteria</taxon>
        <taxon>Bacillati</taxon>
        <taxon>Bacillota</taxon>
        <taxon>Bacilli</taxon>
        <taxon>Bacillales</taxon>
        <taxon>Paenibacillaceae</taxon>
        <taxon>Paenibacillus</taxon>
    </lineage>
</organism>
<dbReference type="RefSeq" id="WP_245256235.1">
    <property type="nucleotide sequence ID" value="NZ_DMBX01000040.1"/>
</dbReference>
<proteinExistence type="predicted"/>
<comment type="caution">
    <text evidence="3">The sequence shown here is derived from an EMBL/GenBank/DDBJ whole genome shotgun (WGS) entry which is preliminary data.</text>
</comment>
<keyword evidence="4" id="KW-1185">Reference proteome</keyword>
<dbReference type="EMBL" id="JAGGKI010000025">
    <property type="protein sequence ID" value="MBP1896514.1"/>
    <property type="molecule type" value="Genomic_DNA"/>
</dbReference>
<gene>
    <name evidence="3" type="ORF">J2Z18_005645</name>
</gene>
<accession>A0ABS4FJT1</accession>
<dbReference type="PROSITE" id="PS51257">
    <property type="entry name" value="PROKAR_LIPOPROTEIN"/>
    <property type="match status" value="1"/>
</dbReference>
<dbReference type="GeneID" id="95407498"/>
<name>A0ABS4FJT1_9BACL</name>
<reference evidence="3 4" key="1">
    <citation type="submission" date="2021-03" db="EMBL/GenBank/DDBJ databases">
        <title>Genomic Encyclopedia of Type Strains, Phase IV (KMG-IV): sequencing the most valuable type-strain genomes for metagenomic binning, comparative biology and taxonomic classification.</title>
        <authorList>
            <person name="Goeker M."/>
        </authorList>
    </citation>
    <scope>NUCLEOTIDE SEQUENCE [LARGE SCALE GENOMIC DNA]</scope>
    <source>
        <strain evidence="3 4">DSM 15596</strain>
    </source>
</reference>
<dbReference type="CDD" id="cd07067">
    <property type="entry name" value="HP_PGM_like"/>
    <property type="match status" value="1"/>
</dbReference>
<dbReference type="InterPro" id="IPR029033">
    <property type="entry name" value="His_PPase_superfam"/>
</dbReference>
<dbReference type="InterPro" id="IPR051695">
    <property type="entry name" value="Phosphoglycerate_Mutase"/>
</dbReference>
<feature type="chain" id="PRO_5047094012" evidence="2">
    <location>
        <begin position="29"/>
        <end position="260"/>
    </location>
</feature>
<evidence type="ECO:0000256" key="1">
    <source>
        <dbReference type="ARBA" id="ARBA00022801"/>
    </source>
</evidence>
<evidence type="ECO:0000313" key="4">
    <source>
        <dbReference type="Proteomes" id="UP000706926"/>
    </source>
</evidence>
<dbReference type="GO" id="GO:0004619">
    <property type="term" value="F:phosphoglycerate mutase activity"/>
    <property type="evidence" value="ECO:0007669"/>
    <property type="project" value="UniProtKB-EC"/>
</dbReference>
<dbReference type="PANTHER" id="PTHR46517">
    <property type="entry name" value="FRUCTOSE-2,6-BISPHOSPHATASE TIGAR"/>
    <property type="match status" value="1"/>
</dbReference>